<evidence type="ECO:0008006" key="4">
    <source>
        <dbReference type="Google" id="ProtNLM"/>
    </source>
</evidence>
<keyword evidence="1" id="KW-0812">Transmembrane</keyword>
<evidence type="ECO:0000256" key="1">
    <source>
        <dbReference type="SAM" id="Phobius"/>
    </source>
</evidence>
<keyword evidence="3" id="KW-1185">Reference proteome</keyword>
<organism evidence="2 3">
    <name type="scientific">Abyssalbus ytuae</name>
    <dbReference type="NCBI Taxonomy" id="2926907"/>
    <lineage>
        <taxon>Bacteria</taxon>
        <taxon>Pseudomonadati</taxon>
        <taxon>Bacteroidota</taxon>
        <taxon>Flavobacteriia</taxon>
        <taxon>Flavobacteriales</taxon>
        <taxon>Flavobacteriaceae</taxon>
        <taxon>Abyssalbus</taxon>
    </lineage>
</organism>
<accession>A0A9E7D1M0</accession>
<dbReference type="AlphaFoldDB" id="A0A9E7D1M0"/>
<gene>
    <name evidence="2" type="ORF">MQE35_16170</name>
</gene>
<evidence type="ECO:0000313" key="3">
    <source>
        <dbReference type="Proteomes" id="UP000831290"/>
    </source>
</evidence>
<name>A0A9E7D1M0_9FLAO</name>
<feature type="transmembrane region" description="Helical" evidence="1">
    <location>
        <begin position="57"/>
        <end position="76"/>
    </location>
</feature>
<proteinExistence type="predicted"/>
<feature type="transmembrane region" description="Helical" evidence="1">
    <location>
        <begin position="28"/>
        <end position="45"/>
    </location>
</feature>
<keyword evidence="1" id="KW-1133">Transmembrane helix</keyword>
<keyword evidence="1" id="KW-0472">Membrane</keyword>
<dbReference type="RefSeq" id="WP_255842584.1">
    <property type="nucleotide sequence ID" value="NZ_CP094358.1"/>
</dbReference>
<sequence length="139" mass="15769">MKFFFITISLLSILLGIALTVLPFGYMSLVPLVIAFVLAFLTLKTAENKKEKKFPKFLMILSLIIAVVSYGKTFVIKDEISDDPEFEKLVQQSHEENLKDLKLLIKEKDTTENNPAVDSLNLQLNDLFEKAEGSDKKDQ</sequence>
<dbReference type="KEGG" id="fbm:MQE35_16170"/>
<protein>
    <recommendedName>
        <fullName evidence="4">FUSC family protein</fullName>
    </recommendedName>
</protein>
<dbReference type="EMBL" id="CP094358">
    <property type="protein sequence ID" value="UOB17258.1"/>
    <property type="molecule type" value="Genomic_DNA"/>
</dbReference>
<reference evidence="2" key="1">
    <citation type="submission" date="2022-03" db="EMBL/GenBank/DDBJ databases">
        <title>Description of Abyssus ytuae gen. nov., sp. nov., a novel member of the family Flavobacteriaceae isolated from the sediment of Mariana Trench.</title>
        <authorList>
            <person name="Zhang J."/>
            <person name="Xu X."/>
        </authorList>
    </citation>
    <scope>NUCLEOTIDE SEQUENCE</scope>
    <source>
        <strain evidence="2">MT3330</strain>
    </source>
</reference>
<dbReference type="Proteomes" id="UP000831290">
    <property type="component" value="Chromosome"/>
</dbReference>
<evidence type="ECO:0000313" key="2">
    <source>
        <dbReference type="EMBL" id="UOB17258.1"/>
    </source>
</evidence>